<dbReference type="PANTHER" id="PTHR23011:SF41">
    <property type="entry name" value="CYCLIC NUCLEOTIDE-BINDING DOMAIN-CONTAINING PROTEIN"/>
    <property type="match status" value="1"/>
</dbReference>
<dbReference type="Gene3D" id="2.60.120.10">
    <property type="entry name" value="Jelly Rolls"/>
    <property type="match status" value="1"/>
</dbReference>
<dbReference type="InterPro" id="IPR018490">
    <property type="entry name" value="cNMP-bd_dom_sf"/>
</dbReference>
<dbReference type="Proteomes" id="UP001431783">
    <property type="component" value="Unassembled WGS sequence"/>
</dbReference>
<dbReference type="InterPro" id="IPR014710">
    <property type="entry name" value="RmlC-like_jellyroll"/>
</dbReference>
<dbReference type="CDD" id="cd00038">
    <property type="entry name" value="CAP_ED"/>
    <property type="match status" value="1"/>
</dbReference>
<comment type="caution">
    <text evidence="2">The sequence shown here is derived from an EMBL/GenBank/DDBJ whole genome shotgun (WGS) entry which is preliminary data.</text>
</comment>
<dbReference type="AlphaFoldDB" id="A0AAW1TL51"/>
<sequence length="481" mass="57626">MEDQKEERQIRRVVKIRRIFKSCIRLAYFNAYWLMDEGWRDSGPSFMKNIRVLVIKKKSRSLVTFQQKAILNKPEEDRTEEERRYLSNVFEGMRCFKRYPEETRRRLAAVAAFAYFPPKRYVLRTGDPPYGWYYILDGKVSIRRKGETGVKEIQIYEKGYTFGEIDLLYDKPRSRSVITLTHCEFLVIQKEHFDSIIKDTVMRHYSIITSHMKQLPYFDQYSDEDYLEACLVGKVKEFEHDELVLGDDVGYSQFTYFIVKGNINIIHHLMFKTAWNEKRQKYDYKIYDPFEDPKNPYFVKKLDSVEVPDTGMDKEKDVKYVWDTPPPVVDYFQMEMVKKLPDDIHTCFVRIYKLTETACFNIGEHLKHRFAVAETISNCVCLLLPRNWLYKRNTSFFWSRLTEFLNKRIPSDKLILCEYVRMRKWEIEKKEMISKLLSKSNRPQCNSIHNVPYSLRLRSNIAYNEQPCPTSSKKTRRPSRL</sequence>
<dbReference type="PROSITE" id="PS50042">
    <property type="entry name" value="CNMP_BINDING_3"/>
    <property type="match status" value="1"/>
</dbReference>
<dbReference type="SUPFAM" id="SSF51206">
    <property type="entry name" value="cAMP-binding domain-like"/>
    <property type="match status" value="2"/>
</dbReference>
<keyword evidence="3" id="KW-1185">Reference proteome</keyword>
<evidence type="ECO:0000313" key="2">
    <source>
        <dbReference type="EMBL" id="KAK9869220.1"/>
    </source>
</evidence>
<evidence type="ECO:0000259" key="1">
    <source>
        <dbReference type="PROSITE" id="PS50042"/>
    </source>
</evidence>
<gene>
    <name evidence="2" type="ORF">WA026_002970</name>
</gene>
<protein>
    <recommendedName>
        <fullName evidence="1">Cyclic nucleotide-binding domain-containing protein</fullName>
    </recommendedName>
</protein>
<dbReference type="EMBL" id="JARQZJ010000001">
    <property type="protein sequence ID" value="KAK9869220.1"/>
    <property type="molecule type" value="Genomic_DNA"/>
</dbReference>
<feature type="domain" description="Cyclic nucleotide-binding" evidence="1">
    <location>
        <begin position="95"/>
        <end position="214"/>
    </location>
</feature>
<proteinExistence type="predicted"/>
<dbReference type="Pfam" id="PF00027">
    <property type="entry name" value="cNMP_binding"/>
    <property type="match status" value="1"/>
</dbReference>
<evidence type="ECO:0000313" key="3">
    <source>
        <dbReference type="Proteomes" id="UP001431783"/>
    </source>
</evidence>
<reference evidence="2 3" key="1">
    <citation type="submission" date="2023-03" db="EMBL/GenBank/DDBJ databases">
        <title>Genome insight into feeding habits of ladybird beetles.</title>
        <authorList>
            <person name="Li H.-S."/>
            <person name="Huang Y.-H."/>
            <person name="Pang H."/>
        </authorList>
    </citation>
    <scope>NUCLEOTIDE SEQUENCE [LARGE SCALE GENOMIC DNA]</scope>
    <source>
        <strain evidence="2">SYSU_2023b</strain>
        <tissue evidence="2">Whole body</tissue>
    </source>
</reference>
<name>A0AAW1TL51_9CUCU</name>
<dbReference type="PANTHER" id="PTHR23011">
    <property type="entry name" value="CYCLIC NUCLEOTIDE-BINDING DOMAIN CONTAINING PROTEIN"/>
    <property type="match status" value="1"/>
</dbReference>
<dbReference type="InterPro" id="IPR000595">
    <property type="entry name" value="cNMP-bd_dom"/>
</dbReference>
<organism evidence="2 3">
    <name type="scientific">Henosepilachna vigintioctopunctata</name>
    <dbReference type="NCBI Taxonomy" id="420089"/>
    <lineage>
        <taxon>Eukaryota</taxon>
        <taxon>Metazoa</taxon>
        <taxon>Ecdysozoa</taxon>
        <taxon>Arthropoda</taxon>
        <taxon>Hexapoda</taxon>
        <taxon>Insecta</taxon>
        <taxon>Pterygota</taxon>
        <taxon>Neoptera</taxon>
        <taxon>Endopterygota</taxon>
        <taxon>Coleoptera</taxon>
        <taxon>Polyphaga</taxon>
        <taxon>Cucujiformia</taxon>
        <taxon>Coccinelloidea</taxon>
        <taxon>Coccinellidae</taxon>
        <taxon>Epilachninae</taxon>
        <taxon>Epilachnini</taxon>
        <taxon>Henosepilachna</taxon>
    </lineage>
</organism>
<accession>A0AAW1TL51</accession>
<dbReference type="SMART" id="SM00100">
    <property type="entry name" value="cNMP"/>
    <property type="match status" value="1"/>
</dbReference>